<dbReference type="EMBL" id="JACCBJ010000001">
    <property type="protein sequence ID" value="NYD76204.1"/>
    <property type="molecule type" value="Genomic_DNA"/>
</dbReference>
<feature type="transmembrane region" description="Helical" evidence="1">
    <location>
        <begin position="243"/>
        <end position="261"/>
    </location>
</feature>
<name>A0A852T6P5_9MICO</name>
<evidence type="ECO:0000313" key="2">
    <source>
        <dbReference type="EMBL" id="NYD76204.1"/>
    </source>
</evidence>
<keyword evidence="1" id="KW-0812">Transmembrane</keyword>
<organism evidence="2 3">
    <name type="scientific">Leifsonia soli</name>
    <dbReference type="NCBI Taxonomy" id="582665"/>
    <lineage>
        <taxon>Bacteria</taxon>
        <taxon>Bacillati</taxon>
        <taxon>Actinomycetota</taxon>
        <taxon>Actinomycetes</taxon>
        <taxon>Micrococcales</taxon>
        <taxon>Microbacteriaceae</taxon>
        <taxon>Leifsonia</taxon>
    </lineage>
</organism>
<evidence type="ECO:0000313" key="3">
    <source>
        <dbReference type="Proteomes" id="UP000589620"/>
    </source>
</evidence>
<dbReference type="Proteomes" id="UP000589620">
    <property type="component" value="Unassembled WGS sequence"/>
</dbReference>
<evidence type="ECO:0008006" key="4">
    <source>
        <dbReference type="Google" id="ProtNLM"/>
    </source>
</evidence>
<dbReference type="RefSeq" id="WP_179457926.1">
    <property type="nucleotide sequence ID" value="NZ_BAAAPX010000001.1"/>
</dbReference>
<evidence type="ECO:0000256" key="1">
    <source>
        <dbReference type="SAM" id="Phobius"/>
    </source>
</evidence>
<dbReference type="AlphaFoldDB" id="A0A852T6P5"/>
<keyword evidence="3" id="KW-1185">Reference proteome</keyword>
<sequence>MRWTEALREAGRDIASGAGRTATFAVLFLVLVGGVAVAAELTTLQAIMAARAYVESGSATYVMKTQKRIDGRSCDALESLPNVTAAGAIREETELLVPSTLPQTPIASFSISPGFRDLLAARGDATRAGVALSEDVAGTLGADVGDDVATAHGSTPVNSVFAYPDDGRDSVLAFSALAVIPLGEDPFDACWATIWPHDESAVAALGRTVLPRAGSSADRPVLSQLNQAHGLEFTSPRAFGTDSATFLAVVAGAVLGAAHVFRRRLALASDRHIGVGRLPQVISQTGQCVVWASIGAAGALSAVLVSLPPQDADRGPLLTASVLILVGGAGSAVTVCAVTTCLIRESSLFRYFKNR</sequence>
<gene>
    <name evidence="2" type="ORF">BJ963_003723</name>
</gene>
<comment type="caution">
    <text evidence="2">The sequence shown here is derived from an EMBL/GenBank/DDBJ whole genome shotgun (WGS) entry which is preliminary data.</text>
</comment>
<feature type="transmembrane region" description="Helical" evidence="1">
    <location>
        <begin position="281"/>
        <end position="305"/>
    </location>
</feature>
<accession>A0A852T6P5</accession>
<proteinExistence type="predicted"/>
<keyword evidence="1" id="KW-0472">Membrane</keyword>
<protein>
    <recommendedName>
        <fullName evidence="4">ABC transporter permease</fullName>
    </recommendedName>
</protein>
<reference evidence="2 3" key="1">
    <citation type="submission" date="2020-07" db="EMBL/GenBank/DDBJ databases">
        <title>Sequencing the genomes of 1000 actinobacteria strains.</title>
        <authorList>
            <person name="Klenk H.-P."/>
        </authorList>
    </citation>
    <scope>NUCLEOTIDE SEQUENCE [LARGE SCALE GENOMIC DNA]</scope>
    <source>
        <strain evidence="2 3">DSM 23871</strain>
    </source>
</reference>
<feature type="transmembrane region" description="Helical" evidence="1">
    <location>
        <begin position="317"/>
        <end position="343"/>
    </location>
</feature>
<keyword evidence="1" id="KW-1133">Transmembrane helix</keyword>